<evidence type="ECO:0000313" key="1">
    <source>
        <dbReference type="EMBL" id="CAR65652.1"/>
    </source>
</evidence>
<dbReference type="EMBL" id="CR382136">
    <property type="protein sequence ID" value="CAR65652.1"/>
    <property type="molecule type" value="Genomic_DNA"/>
</dbReference>
<reference evidence="1 2" key="1">
    <citation type="journal article" date="2004" name="Nature">
        <title>Genome evolution in yeasts.</title>
        <authorList>
            <consortium name="Genolevures"/>
            <person name="Dujon B."/>
            <person name="Sherman D."/>
            <person name="Fischer G."/>
            <person name="Durrens P."/>
            <person name="Casaregola S."/>
            <person name="Lafontaine I."/>
            <person name="de Montigny J."/>
            <person name="Marck C."/>
            <person name="Neuveglise C."/>
            <person name="Talla E."/>
            <person name="Goffard N."/>
            <person name="Frangeul L."/>
            <person name="Aigle M."/>
            <person name="Anthouard V."/>
            <person name="Babour A."/>
            <person name="Barbe V."/>
            <person name="Barnay S."/>
            <person name="Blanchin S."/>
            <person name="Beckerich J.M."/>
            <person name="Beyne E."/>
            <person name="Bleykasten C."/>
            <person name="Boisrame A."/>
            <person name="Boyer J."/>
            <person name="Cattolico L."/>
            <person name="Confanioleri F."/>
            <person name="de Daruvar A."/>
            <person name="Despons L."/>
            <person name="Fabre E."/>
            <person name="Fairhead C."/>
            <person name="Ferry-Dumazet H."/>
            <person name="Groppi A."/>
            <person name="Hantraye F."/>
            <person name="Hennequin C."/>
            <person name="Jauniaux N."/>
            <person name="Joyet P."/>
            <person name="Kachouri R."/>
            <person name="Kerrest A."/>
            <person name="Koszul R."/>
            <person name="Lemaire M."/>
            <person name="Lesur I."/>
            <person name="Ma L."/>
            <person name="Muller H."/>
            <person name="Nicaud J.M."/>
            <person name="Nikolski M."/>
            <person name="Oztas S."/>
            <person name="Ozier-Kalogeropoulos O."/>
            <person name="Pellenz S."/>
            <person name="Potier S."/>
            <person name="Richard G.F."/>
            <person name="Straub M.L."/>
            <person name="Suleau A."/>
            <person name="Swennene D."/>
            <person name="Tekaia F."/>
            <person name="Wesolowski-Louvel M."/>
            <person name="Westhof E."/>
            <person name="Wirth B."/>
            <person name="Zeniou-Meyer M."/>
            <person name="Zivanovic I."/>
            <person name="Bolotin-Fukuhara M."/>
            <person name="Thierry A."/>
            <person name="Bouchier C."/>
            <person name="Caudron B."/>
            <person name="Scarpelli C."/>
            <person name="Gaillardin C."/>
            <person name="Weissenbach J."/>
            <person name="Wincker P."/>
            <person name="Souciet J.L."/>
        </authorList>
    </citation>
    <scope>NUCLEOTIDE SEQUENCE [LARGE SCALE GENOMIC DNA]</scope>
    <source>
        <strain evidence="2">ATCC 36239 / CBS 767 / BCRC 21394 / JCM 1990 / NBRC 0083 / IGC 2968</strain>
    </source>
</reference>
<dbReference type="Proteomes" id="UP000000599">
    <property type="component" value="Chromosome D"/>
</dbReference>
<dbReference type="GeneID" id="8998511"/>
<dbReference type="KEGG" id="dha:DEHA2D10769g"/>
<dbReference type="OrthoDB" id="4018187at2759"/>
<dbReference type="VEuPathDB" id="FungiDB:DEHA2D10769g"/>
<accession>B5RTG7</accession>
<organism evidence="1 2">
    <name type="scientific">Debaryomyces hansenii (strain ATCC 36239 / CBS 767 / BCRC 21394 / JCM 1990 / NBRC 0083 / IGC 2968)</name>
    <name type="common">Yeast</name>
    <name type="synonym">Torulaspora hansenii</name>
    <dbReference type="NCBI Taxonomy" id="284592"/>
    <lineage>
        <taxon>Eukaryota</taxon>
        <taxon>Fungi</taxon>
        <taxon>Dikarya</taxon>
        <taxon>Ascomycota</taxon>
        <taxon>Saccharomycotina</taxon>
        <taxon>Pichiomycetes</taxon>
        <taxon>Debaryomycetaceae</taxon>
        <taxon>Debaryomyces</taxon>
    </lineage>
</organism>
<protein>
    <submittedName>
        <fullName evidence="1">DEHA2D10769p</fullName>
    </submittedName>
</protein>
<dbReference type="HOGENOM" id="CLU_813863_0_0_1"/>
<sequence>MEGPIQLKRRHSWFSKSHHDNGIEILSCNNEDMQITDLEEDINPIDQSSPIPDTGIDTSWIDTKNVHNDIEELKNYTNQASLNKLKRKSSILGLLKPGSAHDEEQEESSSEEQISMDNEMPQLKFIARCKSQGSFGKSVTPLKIRDNINHFLKLCPAQENQEISNQDNCGVFEKVKSISKTSSNNKYINLNGVPCSRLGLIDHNQCAAFMFQLNNIRKNVVDYAFYFDWVVWLERISGDNSKEMYMDRIIETKSDCKVSLKVCKRIMEEAPRKIHISKVGTTPRRQSKNLIDSGTVEFCVPFEYEYPMFKELSITIMDNSLYNPQDIQCMYFISKFLKMVN</sequence>
<proteinExistence type="predicted"/>
<gene>
    <name evidence="1" type="ordered locus">DEHA2D10769g</name>
</gene>
<keyword evidence="2" id="KW-1185">Reference proteome</keyword>
<evidence type="ECO:0000313" key="2">
    <source>
        <dbReference type="Proteomes" id="UP000000599"/>
    </source>
</evidence>
<dbReference type="AlphaFoldDB" id="B5RTG7"/>
<dbReference type="eggNOG" id="ENOG502RAJR">
    <property type="taxonomic scope" value="Eukaryota"/>
</dbReference>
<name>B5RTG7_DEBHA</name>
<dbReference type="InParanoid" id="B5RTG7"/>
<dbReference type="RefSeq" id="XP_002770297.1">
    <property type="nucleotide sequence ID" value="XM_002770251.1"/>
</dbReference>